<name>A0A1A6AEU4_9TREE</name>
<accession>A0A1A6AEU4</accession>
<dbReference type="VEuPathDB" id="FungiDB:I303_00414"/>
<dbReference type="OrthoDB" id="10572610at2759"/>
<feature type="compositionally biased region" description="Low complexity" evidence="1">
    <location>
        <begin position="23"/>
        <end position="33"/>
    </location>
</feature>
<dbReference type="Proteomes" id="UP000078595">
    <property type="component" value="Chromosome 1"/>
</dbReference>
<dbReference type="EMBL" id="CP144530">
    <property type="protein sequence ID" value="WWC57879.1"/>
    <property type="molecule type" value="Genomic_DNA"/>
</dbReference>
<feature type="region of interest" description="Disordered" evidence="1">
    <location>
        <begin position="1"/>
        <end position="33"/>
    </location>
</feature>
<dbReference type="EMBL" id="KI894027">
    <property type="protein sequence ID" value="OBR88597.1"/>
    <property type="molecule type" value="Genomic_DNA"/>
</dbReference>
<reference evidence="3" key="2">
    <citation type="submission" date="2013-07" db="EMBL/GenBank/DDBJ databases">
        <authorList>
            <consortium name="The Broad Institute Genome Sequencing Platform"/>
            <person name="Cuomo C."/>
            <person name="Litvintseva A."/>
            <person name="Chen Y."/>
            <person name="Heitman J."/>
            <person name="Sun S."/>
            <person name="Springer D."/>
            <person name="Dromer F."/>
            <person name="Young S.K."/>
            <person name="Zeng Q."/>
            <person name="Gargeya S."/>
            <person name="Fitzgerald M."/>
            <person name="Abouelleil A."/>
            <person name="Alvarado L."/>
            <person name="Berlin A.M."/>
            <person name="Chapman S.B."/>
            <person name="Dewar J."/>
            <person name="Goldberg J."/>
            <person name="Griggs A."/>
            <person name="Gujja S."/>
            <person name="Hansen M."/>
            <person name="Howarth C."/>
            <person name="Imamovic A."/>
            <person name="Larimer J."/>
            <person name="McCowan C."/>
            <person name="Murphy C."/>
            <person name="Pearson M."/>
            <person name="Priest M."/>
            <person name="Roberts A."/>
            <person name="Saif S."/>
            <person name="Shea T."/>
            <person name="Sykes S."/>
            <person name="Wortman J."/>
            <person name="Nusbaum C."/>
            <person name="Birren B."/>
        </authorList>
    </citation>
    <scope>NUCLEOTIDE SEQUENCE</scope>
    <source>
        <strain evidence="3">CBS 10117</strain>
    </source>
</reference>
<evidence type="ECO:0000313" key="4">
    <source>
        <dbReference type="Proteomes" id="UP000078595"/>
    </source>
</evidence>
<feature type="compositionally biased region" description="Basic and acidic residues" evidence="1">
    <location>
        <begin position="1"/>
        <end position="16"/>
    </location>
</feature>
<reference evidence="2" key="1">
    <citation type="submission" date="2013-07" db="EMBL/GenBank/DDBJ databases">
        <title>The Genome Sequence of Cryptococcus dejecticola CBS10117.</title>
        <authorList>
            <consortium name="The Broad Institute Genome Sequencing Platform"/>
            <person name="Cuomo C."/>
            <person name="Litvintseva A."/>
            <person name="Chen Y."/>
            <person name="Heitman J."/>
            <person name="Sun S."/>
            <person name="Springer D."/>
            <person name="Dromer F."/>
            <person name="Young S.K."/>
            <person name="Zeng Q."/>
            <person name="Gargeya S."/>
            <person name="Fitzgerald M."/>
            <person name="Abouelleil A."/>
            <person name="Alvarado L."/>
            <person name="Berlin A.M."/>
            <person name="Chapman S.B."/>
            <person name="Dewar J."/>
            <person name="Goldberg J."/>
            <person name="Griggs A."/>
            <person name="Gujja S."/>
            <person name="Hansen M."/>
            <person name="Howarth C."/>
            <person name="Imamovic A."/>
            <person name="Larimer J."/>
            <person name="McCowan C."/>
            <person name="Murphy C."/>
            <person name="Pearson M."/>
            <person name="Priest M."/>
            <person name="Roberts A."/>
            <person name="Saif S."/>
            <person name="Shea T."/>
            <person name="Sykes S."/>
            <person name="Wortman J."/>
            <person name="Nusbaum C."/>
            <person name="Birren B."/>
        </authorList>
    </citation>
    <scope>NUCLEOTIDE SEQUENCE [LARGE SCALE GENOMIC DNA]</scope>
    <source>
        <strain evidence="2">CBS 10117</strain>
    </source>
</reference>
<dbReference type="RefSeq" id="XP_018266439.1">
    <property type="nucleotide sequence ID" value="XM_018403785.1"/>
</dbReference>
<protein>
    <submittedName>
        <fullName evidence="2">Uncharacterized protein</fullName>
    </submittedName>
</protein>
<evidence type="ECO:0000256" key="1">
    <source>
        <dbReference type="SAM" id="MobiDB-lite"/>
    </source>
</evidence>
<organism evidence="2">
    <name type="scientific">Kwoniella dejecticola CBS 10117</name>
    <dbReference type="NCBI Taxonomy" id="1296121"/>
    <lineage>
        <taxon>Eukaryota</taxon>
        <taxon>Fungi</taxon>
        <taxon>Dikarya</taxon>
        <taxon>Basidiomycota</taxon>
        <taxon>Agaricomycotina</taxon>
        <taxon>Tremellomycetes</taxon>
        <taxon>Tremellales</taxon>
        <taxon>Cryptococcaceae</taxon>
        <taxon>Kwoniella</taxon>
    </lineage>
</organism>
<dbReference type="GeneID" id="28964113"/>
<keyword evidence="4" id="KW-1185">Reference proteome</keyword>
<proteinExistence type="predicted"/>
<evidence type="ECO:0000313" key="3">
    <source>
        <dbReference type="EMBL" id="WWC57879.1"/>
    </source>
</evidence>
<dbReference type="AlphaFoldDB" id="A0A1A6AEU4"/>
<dbReference type="KEGG" id="kdj:28964113"/>
<evidence type="ECO:0000313" key="2">
    <source>
        <dbReference type="EMBL" id="OBR88597.1"/>
    </source>
</evidence>
<gene>
    <name evidence="2" type="ORF">I303_00414</name>
    <name evidence="3" type="ORF">I303_100414</name>
</gene>
<sequence>MHDHDWLEAPSSDRARSSPNGRPATPTPATTSSALLSWLPTTTSLKEKISNFQLDKAVQSSTKAVNSAFNSAAVKSATNLVKDALSASSAALQSALETSSPASAAGYNSTFLSENEIDVYRPHTNQLEDLMRRFNTRTGTWQYTKHERLGPEADSAERTNMIAAATDTGTERWQAYKLDLSAHTYTARSEAIRYTLRAVPERLLCSDCECGGPMVNIGSDQDAAEYLKGERWFYSKVTQDGRRKFARMEHQREIEISTQAKFSIAPDRCDLGHDDYSCLPHDGFEVAEVEGATYQS</sequence>
<reference evidence="3" key="3">
    <citation type="submission" date="2024-02" db="EMBL/GenBank/DDBJ databases">
        <title>Comparative genomics of Cryptococcus and Kwoniella reveals pathogenesis evolution and contrasting modes of karyotype evolution via chromosome fusion or intercentromeric recombination.</title>
        <authorList>
            <person name="Coelho M.A."/>
            <person name="David-Palma M."/>
            <person name="Shea T."/>
            <person name="Bowers K."/>
            <person name="McGinley-Smith S."/>
            <person name="Mohammad A.W."/>
            <person name="Gnirke A."/>
            <person name="Yurkov A.M."/>
            <person name="Nowrousian M."/>
            <person name="Sun S."/>
            <person name="Cuomo C.A."/>
            <person name="Heitman J."/>
        </authorList>
    </citation>
    <scope>NUCLEOTIDE SEQUENCE</scope>
    <source>
        <strain evidence="3">CBS 10117</strain>
    </source>
</reference>